<dbReference type="RefSeq" id="WP_262992579.1">
    <property type="nucleotide sequence ID" value="NZ_JAOTJC010000006.1"/>
</dbReference>
<name>A0ABT2VKU9_9ALTE</name>
<dbReference type="InterPro" id="IPR015943">
    <property type="entry name" value="WD40/YVTN_repeat-like_dom_sf"/>
</dbReference>
<dbReference type="Pfam" id="PF00326">
    <property type="entry name" value="Peptidase_S9"/>
    <property type="match status" value="1"/>
</dbReference>
<evidence type="ECO:0000256" key="1">
    <source>
        <dbReference type="ARBA" id="ARBA00022801"/>
    </source>
</evidence>
<evidence type="ECO:0000313" key="6">
    <source>
        <dbReference type="Proteomes" id="UP001209257"/>
    </source>
</evidence>
<dbReference type="InterPro" id="IPR023302">
    <property type="entry name" value="Pept_S9A_N"/>
</dbReference>
<dbReference type="PROSITE" id="PS51257">
    <property type="entry name" value="PROKAR_LIPOPROTEIN"/>
    <property type="match status" value="1"/>
</dbReference>
<keyword evidence="2" id="KW-0732">Signal</keyword>
<dbReference type="SUPFAM" id="SSF69322">
    <property type="entry name" value="Tricorn protease domain 2"/>
    <property type="match status" value="1"/>
</dbReference>
<dbReference type="InterPro" id="IPR001375">
    <property type="entry name" value="Peptidase_S9_cat"/>
</dbReference>
<dbReference type="Pfam" id="PF02897">
    <property type="entry name" value="Peptidase_S9_N"/>
    <property type="match status" value="1"/>
</dbReference>
<feature type="signal peptide" evidence="2">
    <location>
        <begin position="1"/>
        <end position="19"/>
    </location>
</feature>
<dbReference type="PANTHER" id="PTHR42776:SF27">
    <property type="entry name" value="DIPEPTIDYL PEPTIDASE FAMILY MEMBER 6"/>
    <property type="match status" value="1"/>
</dbReference>
<dbReference type="EMBL" id="JAOTJC010000006">
    <property type="protein sequence ID" value="MCU7553879.1"/>
    <property type="molecule type" value="Genomic_DNA"/>
</dbReference>
<dbReference type="InterPro" id="IPR011042">
    <property type="entry name" value="6-blade_b-propeller_TolB-like"/>
</dbReference>
<dbReference type="Gene3D" id="3.40.50.1820">
    <property type="entry name" value="alpha/beta hydrolase"/>
    <property type="match status" value="1"/>
</dbReference>
<organism evidence="5 6">
    <name type="scientific">Alteromonas salexigens</name>
    <dbReference type="NCBI Taxonomy" id="2982530"/>
    <lineage>
        <taxon>Bacteria</taxon>
        <taxon>Pseudomonadati</taxon>
        <taxon>Pseudomonadota</taxon>
        <taxon>Gammaproteobacteria</taxon>
        <taxon>Alteromonadales</taxon>
        <taxon>Alteromonadaceae</taxon>
        <taxon>Alteromonas/Salinimonas group</taxon>
        <taxon>Alteromonas</taxon>
    </lineage>
</organism>
<keyword evidence="6" id="KW-1185">Reference proteome</keyword>
<keyword evidence="1" id="KW-0378">Hydrolase</keyword>
<proteinExistence type="predicted"/>
<dbReference type="Gene3D" id="2.130.10.10">
    <property type="entry name" value="YVTN repeat-like/Quinoprotein amine dehydrogenase"/>
    <property type="match status" value="1"/>
</dbReference>
<dbReference type="PANTHER" id="PTHR42776">
    <property type="entry name" value="SERINE PEPTIDASE S9 FAMILY MEMBER"/>
    <property type="match status" value="1"/>
</dbReference>
<feature type="chain" id="PRO_5047254735" evidence="2">
    <location>
        <begin position="20"/>
        <end position="634"/>
    </location>
</feature>
<reference evidence="6" key="1">
    <citation type="submission" date="2023-07" db="EMBL/GenBank/DDBJ databases">
        <title>Study on multiphase classification of strain Alteromonas salexigens isolated from the Yellow Sea.</title>
        <authorList>
            <person name="Sun L."/>
        </authorList>
    </citation>
    <scope>NUCLEOTIDE SEQUENCE [LARGE SCALE GENOMIC DNA]</scope>
    <source>
        <strain evidence="6">ASW11-19</strain>
    </source>
</reference>
<feature type="domain" description="Peptidase S9 prolyl oligopeptidase catalytic" evidence="3">
    <location>
        <begin position="423"/>
        <end position="632"/>
    </location>
</feature>
<dbReference type="InterPro" id="IPR029058">
    <property type="entry name" value="AB_hydrolase_fold"/>
</dbReference>
<gene>
    <name evidence="5" type="ORF">OCL06_04635</name>
</gene>
<accession>A0ABT2VKU9</accession>
<dbReference type="Proteomes" id="UP001209257">
    <property type="component" value="Unassembled WGS sequence"/>
</dbReference>
<evidence type="ECO:0000259" key="3">
    <source>
        <dbReference type="Pfam" id="PF00326"/>
    </source>
</evidence>
<dbReference type="Gene3D" id="2.120.10.30">
    <property type="entry name" value="TolB, C-terminal domain"/>
    <property type="match status" value="1"/>
</dbReference>
<sequence>MRVFAIVAMLITLAACQSASEPEIVLEQPRNVTTYSAETFFTNESVFGNDISHDGKAVLVTSDKSGIYNVYRYPIDGGSPTQLTFSDNHAYRGVSWFPNDQRFLFTADEGGNELNHLYVQLPNGETRDLTPGANVKASFMGWDDDNRHFYVVTNERDPKAFDLYRYRADNFSRSLIYENDQALTLMAVSPNGRYLAVLEAHSNVDDDLYLVDLTYPTPKTILITDSETPASHSVFSFTPDSGALLYGSNENAEFDQAWRFDIATGERSLAYAADWNVTRYAYSDSGRYLVSAVNADGTTRVTITDTETGKPVEMPDLPQGNVTGVTFSDDESTMVFYLASDTAPANLYSYRLDGDLTQLTHTLNPAIDRDDLVTADVVRFKSFDNLEIPGLLYKPHQANRVNPVPAVILIHGGPGGQSRTGYRATVQHLVNHGYAVFAVNNRGSSGYGKTFFHLDDQRHGEDDLQDIVYGKRYLSTLPWVHSDKIGVMGGSYGGYLTMAAMAFTDEFEAGINIFGVTNWVRTLKSIPPWWESFRELLYAELGDPATDEERLYRISPLFHADQVKKPVLVVQGANDPRVLQVESDEMVAAIRDNNVPVEYVLFEDEGHGFRKKSNRITAQNAYVNFLNTYLKGSN</sequence>
<protein>
    <submittedName>
        <fullName evidence="5">S9 family peptidase</fullName>
    </submittedName>
</protein>
<comment type="caution">
    <text evidence="5">The sequence shown here is derived from an EMBL/GenBank/DDBJ whole genome shotgun (WGS) entry which is preliminary data.</text>
</comment>
<evidence type="ECO:0000313" key="5">
    <source>
        <dbReference type="EMBL" id="MCU7553879.1"/>
    </source>
</evidence>
<dbReference type="SUPFAM" id="SSF53474">
    <property type="entry name" value="alpha/beta-Hydrolases"/>
    <property type="match status" value="1"/>
</dbReference>
<evidence type="ECO:0000256" key="2">
    <source>
        <dbReference type="SAM" id="SignalP"/>
    </source>
</evidence>
<evidence type="ECO:0000259" key="4">
    <source>
        <dbReference type="Pfam" id="PF02897"/>
    </source>
</evidence>
<feature type="domain" description="Peptidase S9A N-terminal" evidence="4">
    <location>
        <begin position="93"/>
        <end position="358"/>
    </location>
</feature>